<reference evidence="2 3" key="1">
    <citation type="journal article" date="2021" name="ISME Commun">
        <title>Automated analysis of genomic sequences facilitates high-throughput and comprehensive description of bacteria.</title>
        <authorList>
            <person name="Hitch T.C.A."/>
        </authorList>
    </citation>
    <scope>NUCLEOTIDE SEQUENCE [LARGE SCALE GENOMIC DNA]</scope>
    <source>
        <strain evidence="2 3">Sanger_04</strain>
    </source>
</reference>
<feature type="transmembrane region" description="Helical" evidence="1">
    <location>
        <begin position="16"/>
        <end position="34"/>
    </location>
</feature>
<accession>A0ABT2RW46</accession>
<keyword evidence="3" id="KW-1185">Reference proteome</keyword>
<protein>
    <submittedName>
        <fullName evidence="2">Uncharacterized protein</fullName>
    </submittedName>
</protein>
<comment type="caution">
    <text evidence="2">The sequence shown here is derived from an EMBL/GenBank/DDBJ whole genome shotgun (WGS) entry which is preliminary data.</text>
</comment>
<feature type="transmembrane region" description="Helical" evidence="1">
    <location>
        <begin position="108"/>
        <end position="128"/>
    </location>
</feature>
<dbReference type="EMBL" id="JAOQKC010000006">
    <property type="protein sequence ID" value="MCU6696542.1"/>
    <property type="molecule type" value="Genomic_DNA"/>
</dbReference>
<feature type="transmembrane region" description="Helical" evidence="1">
    <location>
        <begin position="46"/>
        <end position="64"/>
    </location>
</feature>
<sequence length="261" mass="30298">MKELIEFLHTTWHQDVMTYQGYFALFLVSLLYVYGLKKKNRLVRGYLGFSMGWILLFCFLPFTWVCTRYLTGEGTYFHLLWALPVVQMMAYVFVHWMSRLKKVSQKIVWLVFALCLVWWAGSCVYWRADWSQNGYSTRNPDLEEQMEICLILDALDGDKTVIADDDFLPLLRQVSGSIHLLYGSDIGEEGAYPDEIQDLHNKMTAGMFDSQYLINTASDLGANYMIVAPDVNAPMPRLDELESNGEIQILYITEHYTLVKF</sequence>
<dbReference type="RefSeq" id="WP_158362931.1">
    <property type="nucleotide sequence ID" value="NZ_JAOQKC010000006.1"/>
</dbReference>
<dbReference type="Proteomes" id="UP001652461">
    <property type="component" value="Unassembled WGS sequence"/>
</dbReference>
<keyword evidence="1" id="KW-1133">Transmembrane helix</keyword>
<evidence type="ECO:0000313" key="2">
    <source>
        <dbReference type="EMBL" id="MCU6696542.1"/>
    </source>
</evidence>
<feature type="transmembrane region" description="Helical" evidence="1">
    <location>
        <begin position="76"/>
        <end position="96"/>
    </location>
</feature>
<evidence type="ECO:0000313" key="3">
    <source>
        <dbReference type="Proteomes" id="UP001652461"/>
    </source>
</evidence>
<proteinExistence type="predicted"/>
<evidence type="ECO:0000256" key="1">
    <source>
        <dbReference type="SAM" id="Phobius"/>
    </source>
</evidence>
<name>A0ABT2RW46_9FIRM</name>
<keyword evidence="1" id="KW-0812">Transmembrane</keyword>
<organism evidence="2 3">
    <name type="scientific">Laedolimicola ammoniilytica</name>
    <dbReference type="NCBI Taxonomy" id="2981771"/>
    <lineage>
        <taxon>Bacteria</taxon>
        <taxon>Bacillati</taxon>
        <taxon>Bacillota</taxon>
        <taxon>Clostridia</taxon>
        <taxon>Lachnospirales</taxon>
        <taxon>Lachnospiraceae</taxon>
        <taxon>Laedolimicola</taxon>
    </lineage>
</organism>
<gene>
    <name evidence="2" type="ORF">OCV63_06465</name>
</gene>
<keyword evidence="1" id="KW-0472">Membrane</keyword>